<feature type="transmembrane region" description="Helical" evidence="1">
    <location>
        <begin position="31"/>
        <end position="47"/>
    </location>
</feature>
<accession>A0A5M6DI17</accession>
<sequence length="91" mass="9777">MHFSMGTLELLLVLIAGAAALVLAARRDKRFRWAFAVFVCAAIAAAMTPPDLASMLLLFAAFLGCFTFGSTWKNPARSAERPVETPSSRSA</sequence>
<proteinExistence type="predicted"/>
<keyword evidence="3" id="KW-1185">Reference proteome</keyword>
<keyword evidence="1" id="KW-0472">Membrane</keyword>
<evidence type="ECO:0000313" key="2">
    <source>
        <dbReference type="EMBL" id="KAA5547197.1"/>
    </source>
</evidence>
<gene>
    <name evidence="2" type="ORF">FYK55_01990</name>
</gene>
<dbReference type="RefSeq" id="WP_150074311.1">
    <property type="nucleotide sequence ID" value="NZ_VWOX01000001.1"/>
</dbReference>
<evidence type="ECO:0000313" key="3">
    <source>
        <dbReference type="Proteomes" id="UP000324479"/>
    </source>
</evidence>
<keyword evidence="1" id="KW-1133">Transmembrane helix</keyword>
<name>A0A5M6DI17_9BACT</name>
<dbReference type="AlphaFoldDB" id="A0A5M6DI17"/>
<keyword evidence="1" id="KW-0812">Transmembrane</keyword>
<feature type="transmembrane region" description="Helical" evidence="1">
    <location>
        <begin position="6"/>
        <end position="24"/>
    </location>
</feature>
<dbReference type="Proteomes" id="UP000324479">
    <property type="component" value="Unassembled WGS sequence"/>
</dbReference>
<dbReference type="EMBL" id="VWOX01000001">
    <property type="protein sequence ID" value="KAA5547197.1"/>
    <property type="molecule type" value="Genomic_DNA"/>
</dbReference>
<comment type="caution">
    <text evidence="2">The sequence shown here is derived from an EMBL/GenBank/DDBJ whole genome shotgun (WGS) entry which is preliminary data.</text>
</comment>
<protein>
    <submittedName>
        <fullName evidence="2">Uncharacterized protein</fullName>
    </submittedName>
</protein>
<evidence type="ECO:0000256" key="1">
    <source>
        <dbReference type="SAM" id="Phobius"/>
    </source>
</evidence>
<organism evidence="2 3">
    <name type="scientific">Roseiconus nitratireducens</name>
    <dbReference type="NCBI Taxonomy" id="2605748"/>
    <lineage>
        <taxon>Bacteria</taxon>
        <taxon>Pseudomonadati</taxon>
        <taxon>Planctomycetota</taxon>
        <taxon>Planctomycetia</taxon>
        <taxon>Pirellulales</taxon>
        <taxon>Pirellulaceae</taxon>
        <taxon>Roseiconus</taxon>
    </lineage>
</organism>
<reference evidence="2 3" key="1">
    <citation type="submission" date="2019-08" db="EMBL/GenBank/DDBJ databases">
        <authorList>
            <person name="Dhanesh K."/>
            <person name="Kumar G."/>
            <person name="Sasikala C."/>
            <person name="Venkata Ramana C."/>
        </authorList>
    </citation>
    <scope>NUCLEOTIDE SEQUENCE [LARGE SCALE GENOMIC DNA]</scope>
    <source>
        <strain evidence="2 3">JC645</strain>
    </source>
</reference>
<feature type="transmembrane region" description="Helical" evidence="1">
    <location>
        <begin position="53"/>
        <end position="72"/>
    </location>
</feature>